<dbReference type="AlphaFoldDB" id="V9Z047"/>
<name>V9Z047_9ACTN</name>
<accession>V9Z047</accession>
<keyword evidence="1" id="KW-0614">Plasmid</keyword>
<evidence type="ECO:0000313" key="1">
    <source>
        <dbReference type="EMBL" id="AHE38965.1"/>
    </source>
</evidence>
<geneLocation type="plasmid" evidence="1">
    <name>pFRL3</name>
</geneLocation>
<proteinExistence type="predicted"/>
<dbReference type="RefSeq" id="WP_024126346.1">
    <property type="nucleotide sequence ID" value="NC_023283.1"/>
</dbReference>
<dbReference type="PROSITE" id="PS51257">
    <property type="entry name" value="PROKAR_LIPOPROTEIN"/>
    <property type="match status" value="1"/>
</dbReference>
<dbReference type="EMBL" id="KF602048">
    <property type="protein sequence ID" value="AHE38965.1"/>
    <property type="molecule type" value="Genomic_DNA"/>
</dbReference>
<reference evidence="1" key="1">
    <citation type="submission" date="2013-09" db="EMBL/GenBank/DDBJ databases">
        <title>Complete nucleotide sequence of Streptomyces linear plasmid pFRL3.</title>
        <authorList>
            <person name="Chen Z."/>
            <person name="Fang P."/>
            <person name="Qin Z."/>
        </authorList>
    </citation>
    <scope>NUCLEOTIDE SEQUENCE</scope>
    <source>
        <plasmid evidence="1">pFRL3</plasmid>
    </source>
</reference>
<gene>
    <name evidence="1" type="ORF">pFRL3_188c</name>
</gene>
<sequence>MRAIRKRSVQPPAGTLSLACAGRTVPVDAALRLPDVMLLVIEDACARIAEADWRLRRPSWRRPRARLRWYRERRQLRAKTARVRALATEYLDR</sequence>
<protein>
    <submittedName>
        <fullName evidence="1">Uncharacterized protein</fullName>
    </submittedName>
</protein>
<organism evidence="1">
    <name type="scientific">Streptomyces sp. FR1</name>
    <dbReference type="NCBI Taxonomy" id="349971"/>
    <lineage>
        <taxon>Bacteria</taxon>
        <taxon>Bacillati</taxon>
        <taxon>Actinomycetota</taxon>
        <taxon>Actinomycetes</taxon>
        <taxon>Kitasatosporales</taxon>
        <taxon>Streptomycetaceae</taxon>
        <taxon>Streptomyces</taxon>
    </lineage>
</organism>